<dbReference type="AlphaFoldDB" id="A0A810L3I1"/>
<feature type="transmembrane region" description="Helical" evidence="1">
    <location>
        <begin position="244"/>
        <end position="262"/>
    </location>
</feature>
<sequence>MDTLTERYVQEVIRRIPAASREDVGRELRATIADTLEARDEPDRAGAERAVLTEMGDPIRLAARYADRPLALIGPDVYPMYVRVLTMLLATVLPVVVVVSMVADLVEHNDLGSAIGSGIGSVITVGAQLFAWSTLAFFLLSRYQRRDERARTTAWTPDALRSVRRADRSTAGPIASAAWHAVLAGLLVWQQLAVPYRAANGDRLPVLDPALWSGPAWPILLGLLGLVALDLHRAFGRVRDARSVVGYLVAEAAFTLPLAWVVRDRSIFDPRFLAEVNGHWTAPAAWYSGAAVIILAIGVLEVVKRVRESRQAGQDC</sequence>
<dbReference type="OrthoDB" id="3171769at2"/>
<protein>
    <submittedName>
        <fullName evidence="2">Uncharacterized protein</fullName>
    </submittedName>
</protein>
<keyword evidence="1" id="KW-0812">Transmembrane</keyword>
<keyword evidence="1" id="KW-1133">Transmembrane helix</keyword>
<evidence type="ECO:0000313" key="3">
    <source>
        <dbReference type="Proteomes" id="UP000680750"/>
    </source>
</evidence>
<reference evidence="2" key="1">
    <citation type="submission" date="2020-08" db="EMBL/GenBank/DDBJ databases">
        <title>Whole genome shotgun sequence of Actinocatenispora sera NBRC 101916.</title>
        <authorList>
            <person name="Komaki H."/>
            <person name="Tamura T."/>
        </authorList>
    </citation>
    <scope>NUCLEOTIDE SEQUENCE</scope>
    <source>
        <strain evidence="2">NBRC 101916</strain>
    </source>
</reference>
<feature type="transmembrane region" description="Helical" evidence="1">
    <location>
        <begin position="171"/>
        <end position="190"/>
    </location>
</feature>
<feature type="transmembrane region" description="Helical" evidence="1">
    <location>
        <begin position="282"/>
        <end position="303"/>
    </location>
</feature>
<accession>A0A810L3I1</accession>
<evidence type="ECO:0000256" key="1">
    <source>
        <dbReference type="SAM" id="Phobius"/>
    </source>
</evidence>
<dbReference type="KEGG" id="aser:Asera_35730"/>
<feature type="transmembrane region" description="Helical" evidence="1">
    <location>
        <begin position="210"/>
        <end position="232"/>
    </location>
</feature>
<gene>
    <name evidence="2" type="ORF">Asera_35730</name>
</gene>
<keyword evidence="3" id="KW-1185">Reference proteome</keyword>
<keyword evidence="1" id="KW-0472">Membrane</keyword>
<evidence type="ECO:0000313" key="2">
    <source>
        <dbReference type="EMBL" id="BCJ29465.1"/>
    </source>
</evidence>
<dbReference type="EMBL" id="AP023354">
    <property type="protein sequence ID" value="BCJ29465.1"/>
    <property type="molecule type" value="Genomic_DNA"/>
</dbReference>
<dbReference type="RefSeq" id="WP_030447835.1">
    <property type="nucleotide sequence ID" value="NZ_AP023354.1"/>
</dbReference>
<feature type="transmembrane region" description="Helical" evidence="1">
    <location>
        <begin position="80"/>
        <end position="103"/>
    </location>
</feature>
<dbReference type="Proteomes" id="UP000680750">
    <property type="component" value="Chromosome"/>
</dbReference>
<name>A0A810L3I1_9ACTN</name>
<proteinExistence type="predicted"/>
<feature type="transmembrane region" description="Helical" evidence="1">
    <location>
        <begin position="115"/>
        <end position="140"/>
    </location>
</feature>
<organism evidence="2 3">
    <name type="scientific">Actinocatenispora sera</name>
    <dbReference type="NCBI Taxonomy" id="390989"/>
    <lineage>
        <taxon>Bacteria</taxon>
        <taxon>Bacillati</taxon>
        <taxon>Actinomycetota</taxon>
        <taxon>Actinomycetes</taxon>
        <taxon>Micromonosporales</taxon>
        <taxon>Micromonosporaceae</taxon>
        <taxon>Actinocatenispora</taxon>
    </lineage>
</organism>